<reference evidence="3" key="1">
    <citation type="submission" date="2023-01" db="EMBL/GenBank/DDBJ databases">
        <authorList>
            <person name="Van Ghelder C."/>
            <person name="Rancurel C."/>
        </authorList>
    </citation>
    <scope>NUCLEOTIDE SEQUENCE</scope>
    <source>
        <strain evidence="3">CNCM I-4278</strain>
    </source>
</reference>
<dbReference type="InterPro" id="IPR050300">
    <property type="entry name" value="GDXG_lipolytic_enzyme"/>
</dbReference>
<organism evidence="3 4">
    <name type="scientific">Periconia digitata</name>
    <dbReference type="NCBI Taxonomy" id="1303443"/>
    <lineage>
        <taxon>Eukaryota</taxon>
        <taxon>Fungi</taxon>
        <taxon>Dikarya</taxon>
        <taxon>Ascomycota</taxon>
        <taxon>Pezizomycotina</taxon>
        <taxon>Dothideomycetes</taxon>
        <taxon>Pleosporomycetidae</taxon>
        <taxon>Pleosporales</taxon>
        <taxon>Massarineae</taxon>
        <taxon>Periconiaceae</taxon>
        <taxon>Periconia</taxon>
    </lineage>
</organism>
<dbReference type="AlphaFoldDB" id="A0A9W4XKN0"/>
<dbReference type="InterPro" id="IPR013094">
    <property type="entry name" value="AB_hydrolase_3"/>
</dbReference>
<keyword evidence="4" id="KW-1185">Reference proteome</keyword>
<feature type="domain" description="Alpha/beta hydrolase fold-3" evidence="2">
    <location>
        <begin position="49"/>
        <end position="177"/>
    </location>
</feature>
<keyword evidence="1" id="KW-0378">Hydrolase</keyword>
<dbReference type="Proteomes" id="UP001152607">
    <property type="component" value="Unassembled WGS sequence"/>
</dbReference>
<dbReference type="Pfam" id="PF07859">
    <property type="entry name" value="Abhydrolase_3"/>
    <property type="match status" value="1"/>
</dbReference>
<dbReference type="PANTHER" id="PTHR48081">
    <property type="entry name" value="AB HYDROLASE SUPERFAMILY PROTEIN C4A8.06C"/>
    <property type="match status" value="1"/>
</dbReference>
<evidence type="ECO:0000256" key="1">
    <source>
        <dbReference type="ARBA" id="ARBA00022801"/>
    </source>
</evidence>
<comment type="caution">
    <text evidence="3">The sequence shown here is derived from an EMBL/GenBank/DDBJ whole genome shotgun (WGS) entry which is preliminary data.</text>
</comment>
<dbReference type="SUPFAM" id="SSF53474">
    <property type="entry name" value="alpha/beta-Hydrolases"/>
    <property type="match status" value="1"/>
</dbReference>
<dbReference type="Gene3D" id="3.40.50.1820">
    <property type="entry name" value="alpha/beta hydrolase"/>
    <property type="match status" value="1"/>
</dbReference>
<gene>
    <name evidence="3" type="ORF">PDIGIT_LOCUS8546</name>
</gene>
<proteinExistence type="predicted"/>
<evidence type="ECO:0000259" key="2">
    <source>
        <dbReference type="Pfam" id="PF07859"/>
    </source>
</evidence>
<protein>
    <recommendedName>
        <fullName evidence="2">Alpha/beta hydrolase fold-3 domain-containing protein</fullName>
    </recommendedName>
</protein>
<dbReference type="PANTHER" id="PTHR48081:SF3">
    <property type="entry name" value="ALPHA_BETA HYDROLASE FOLD-3 DOMAIN-CONTAINING PROTEIN"/>
    <property type="match status" value="1"/>
</dbReference>
<name>A0A9W4XKN0_9PLEO</name>
<dbReference type="OrthoDB" id="19653at2759"/>
<accession>A0A9W4XKN0</accession>
<dbReference type="EMBL" id="CAOQHR010000005">
    <property type="protein sequence ID" value="CAI6335464.1"/>
    <property type="molecule type" value="Genomic_DNA"/>
</dbReference>
<evidence type="ECO:0000313" key="3">
    <source>
        <dbReference type="EMBL" id="CAI6335464.1"/>
    </source>
</evidence>
<dbReference type="InterPro" id="IPR029058">
    <property type="entry name" value="AB_hydrolase_fold"/>
</dbReference>
<dbReference type="GO" id="GO:0016787">
    <property type="term" value="F:hydrolase activity"/>
    <property type="evidence" value="ECO:0007669"/>
    <property type="project" value="UniProtKB-KW"/>
</dbReference>
<sequence length="320" mass="36448">MVALDDTTEETRFDSFIVLRTSYKTIGSHEIDVGILIPKNLNLEKHPLVVKFHGGGLVNGDCLYAPWISAFWVPFLHRNSAITVLPNYRLTPEASGTEILEDLSDFWDWLLKNRKLDTYLASKDVQLEIDYTKLFVTGDSAGGYMALQSAVQRPEGEIKVVLAQYPMTNVSRRTPDDRPFGVAPPPKTWLDTYIQSMKPGDIRSSSDPTTDQSRKPLSSALNAYQRFEEFFGTGKSLWPVTAIGDAKSWPPTTIFHGRQDSAVAFEDTEVFVEKVMKMFKDTEIRLVARDGDHGFDMETKEDEEEWLKRELQWVESKWLV</sequence>
<evidence type="ECO:0000313" key="4">
    <source>
        <dbReference type="Proteomes" id="UP001152607"/>
    </source>
</evidence>